<evidence type="ECO:0000313" key="2">
    <source>
        <dbReference type="Proteomes" id="UP000182652"/>
    </source>
</evidence>
<reference evidence="1 2" key="1">
    <citation type="submission" date="2016-10" db="EMBL/GenBank/DDBJ databases">
        <authorList>
            <person name="de Groot N.N."/>
        </authorList>
    </citation>
    <scope>NUCLEOTIDE SEQUENCE [LARGE SCALE GENOMIC DNA]</scope>
    <source>
        <strain evidence="1 2">DSM 10495</strain>
    </source>
</reference>
<accession>A0A1H4KZ53</accession>
<name>A0A1H4KZ53_9MICC</name>
<dbReference type="STRING" id="156980.SAMN04489745_0844"/>
<dbReference type="Gene3D" id="3.30.450.20">
    <property type="entry name" value="PAS domain"/>
    <property type="match status" value="1"/>
</dbReference>
<protein>
    <recommendedName>
        <fullName evidence="3">Cache domain-containing protein</fullName>
    </recommendedName>
</protein>
<sequence length="239" mass="25612">MTHTDPITLPQPAEDAPESIRHLNTLLDTLDSRLVTWAEQTTAWLAATPRITSTAVDKVIRPAVEALLHQPGSPFAGAGFVANLGLLAPDRSYIAWWQGDDMERVDALANFSPQPVSRYMRAEWFRVPVSTGLPHVTGPYIDLLCTDEYVCTFTHPVFRDGLVAGIVGLDITAQNLEVMALASLRTLGPEAALVSDAGRAIVAVSPSVDPGDAVHAAPGSVSYRLGRHFTAHTAVMPVG</sequence>
<dbReference type="EMBL" id="FNSN01000003">
    <property type="protein sequence ID" value="SEB63790.1"/>
    <property type="molecule type" value="Genomic_DNA"/>
</dbReference>
<organism evidence="1 2">
    <name type="scientific">Arthrobacter woluwensis</name>
    <dbReference type="NCBI Taxonomy" id="156980"/>
    <lineage>
        <taxon>Bacteria</taxon>
        <taxon>Bacillati</taxon>
        <taxon>Actinomycetota</taxon>
        <taxon>Actinomycetes</taxon>
        <taxon>Micrococcales</taxon>
        <taxon>Micrococcaceae</taxon>
        <taxon>Arthrobacter</taxon>
    </lineage>
</organism>
<dbReference type="AlphaFoldDB" id="A0A1H4KZ53"/>
<gene>
    <name evidence="1" type="ORF">SAMN04489745_0844</name>
</gene>
<dbReference type="RefSeq" id="WP_066216365.1">
    <property type="nucleotide sequence ID" value="NZ_FNSN01000003.1"/>
</dbReference>
<dbReference type="CDD" id="cd12913">
    <property type="entry name" value="PDC1_MCP_like"/>
    <property type="match status" value="1"/>
</dbReference>
<proteinExistence type="predicted"/>
<evidence type="ECO:0000313" key="1">
    <source>
        <dbReference type="EMBL" id="SEB63790.1"/>
    </source>
</evidence>
<keyword evidence="2" id="KW-1185">Reference proteome</keyword>
<dbReference type="Pfam" id="PF22673">
    <property type="entry name" value="MCP-like_PDC_1"/>
    <property type="match status" value="1"/>
</dbReference>
<evidence type="ECO:0008006" key="3">
    <source>
        <dbReference type="Google" id="ProtNLM"/>
    </source>
</evidence>
<dbReference type="Proteomes" id="UP000182652">
    <property type="component" value="Unassembled WGS sequence"/>
</dbReference>